<feature type="region of interest" description="Disordered" evidence="5">
    <location>
        <begin position="34"/>
        <end position="67"/>
    </location>
</feature>
<feature type="repeat" description="Pumilio" evidence="4">
    <location>
        <begin position="251"/>
        <end position="286"/>
    </location>
</feature>
<dbReference type="AlphaFoldDB" id="A0A833RAU0"/>
<feature type="repeat" description="Pumilio" evidence="4">
    <location>
        <begin position="327"/>
        <end position="362"/>
    </location>
</feature>
<evidence type="ECO:0000256" key="2">
    <source>
        <dbReference type="ARBA" id="ARBA00022845"/>
    </source>
</evidence>
<dbReference type="GO" id="GO:0003729">
    <property type="term" value="F:mRNA binding"/>
    <property type="evidence" value="ECO:0007669"/>
    <property type="project" value="TreeGrafter"/>
</dbReference>
<keyword evidence="2" id="KW-0810">Translation regulation</keyword>
<dbReference type="PANTHER" id="PTHR12537">
    <property type="entry name" value="RNA BINDING PROTEIN PUMILIO-RELATED"/>
    <property type="match status" value="1"/>
</dbReference>
<evidence type="ECO:0000256" key="5">
    <source>
        <dbReference type="SAM" id="MobiDB-lite"/>
    </source>
</evidence>
<evidence type="ECO:0000256" key="3">
    <source>
        <dbReference type="ARBA" id="ARBA00058490"/>
    </source>
</evidence>
<dbReference type="PROSITE" id="PS50302">
    <property type="entry name" value="PUM"/>
    <property type="match status" value="6"/>
</dbReference>
<dbReference type="CDD" id="cd07920">
    <property type="entry name" value="Pumilio"/>
    <property type="match status" value="1"/>
</dbReference>
<evidence type="ECO:0000313" key="8">
    <source>
        <dbReference type="Proteomes" id="UP000623129"/>
    </source>
</evidence>
<dbReference type="SMART" id="SM00025">
    <property type="entry name" value="Pumilio"/>
    <property type="match status" value="8"/>
</dbReference>
<gene>
    <name evidence="7" type="ORF">FCM35_KLT18666</name>
</gene>
<dbReference type="PROSITE" id="PS50303">
    <property type="entry name" value="PUM_HD"/>
    <property type="match status" value="1"/>
</dbReference>
<dbReference type="InterPro" id="IPR011989">
    <property type="entry name" value="ARM-like"/>
</dbReference>
<accession>A0A833RAU0</accession>
<feature type="repeat" description="Pumilio" evidence="4">
    <location>
        <begin position="435"/>
        <end position="471"/>
    </location>
</feature>
<feature type="domain" description="PUM-HD" evidence="6">
    <location>
        <begin position="191"/>
        <end position="534"/>
    </location>
</feature>
<dbReference type="InterPro" id="IPR033712">
    <property type="entry name" value="Pumilio_RNA-bd"/>
</dbReference>
<protein>
    <submittedName>
        <fullName evidence="7">Putative pumilio 8</fullName>
    </submittedName>
</protein>
<keyword evidence="8" id="KW-1185">Reference proteome</keyword>
<dbReference type="Proteomes" id="UP000623129">
    <property type="component" value="Unassembled WGS sequence"/>
</dbReference>
<dbReference type="OrthoDB" id="668540at2759"/>
<feature type="repeat" description="Pumilio" evidence="4">
    <location>
        <begin position="287"/>
        <end position="326"/>
    </location>
</feature>
<comment type="function">
    <text evidence="3">Sequence-specific RNA-binding protein that regulates translation and mRNA stability by binding the 3'-UTR of target mRNAs.</text>
</comment>
<dbReference type="SUPFAM" id="SSF48371">
    <property type="entry name" value="ARM repeat"/>
    <property type="match status" value="1"/>
</dbReference>
<evidence type="ECO:0000259" key="6">
    <source>
        <dbReference type="PROSITE" id="PS50303"/>
    </source>
</evidence>
<dbReference type="FunFam" id="1.25.10.10:FF:000237">
    <property type="entry name" value="Pumilio homolog 9"/>
    <property type="match status" value="1"/>
</dbReference>
<keyword evidence="1" id="KW-0677">Repeat</keyword>
<dbReference type="Pfam" id="PF00806">
    <property type="entry name" value="PUF"/>
    <property type="match status" value="8"/>
</dbReference>
<organism evidence="7 8">
    <name type="scientific">Carex littledalei</name>
    <dbReference type="NCBI Taxonomy" id="544730"/>
    <lineage>
        <taxon>Eukaryota</taxon>
        <taxon>Viridiplantae</taxon>
        <taxon>Streptophyta</taxon>
        <taxon>Embryophyta</taxon>
        <taxon>Tracheophyta</taxon>
        <taxon>Spermatophyta</taxon>
        <taxon>Magnoliopsida</taxon>
        <taxon>Liliopsida</taxon>
        <taxon>Poales</taxon>
        <taxon>Cyperaceae</taxon>
        <taxon>Cyperoideae</taxon>
        <taxon>Cariceae</taxon>
        <taxon>Carex</taxon>
        <taxon>Carex subgen. Euthyceras</taxon>
    </lineage>
</organism>
<evidence type="ECO:0000256" key="1">
    <source>
        <dbReference type="ARBA" id="ARBA00022737"/>
    </source>
</evidence>
<evidence type="ECO:0000313" key="7">
    <source>
        <dbReference type="EMBL" id="KAF3338079.1"/>
    </source>
</evidence>
<feature type="repeat" description="Pumilio" evidence="4">
    <location>
        <begin position="363"/>
        <end position="398"/>
    </location>
</feature>
<comment type="caution">
    <text evidence="7">The sequence shown here is derived from an EMBL/GenBank/DDBJ whole genome shotgun (WGS) entry which is preliminary data.</text>
</comment>
<dbReference type="GO" id="GO:0006417">
    <property type="term" value="P:regulation of translation"/>
    <property type="evidence" value="ECO:0007669"/>
    <property type="project" value="UniProtKB-KW"/>
</dbReference>
<dbReference type="Gene3D" id="1.25.10.10">
    <property type="entry name" value="Leucine-rich Repeat Variant"/>
    <property type="match status" value="1"/>
</dbReference>
<reference evidence="7" key="1">
    <citation type="submission" date="2020-01" db="EMBL/GenBank/DDBJ databases">
        <title>Genome sequence of Kobresia littledalei, the first chromosome-level genome in the family Cyperaceae.</title>
        <authorList>
            <person name="Qu G."/>
        </authorList>
    </citation>
    <scope>NUCLEOTIDE SEQUENCE</scope>
    <source>
        <strain evidence="7">C.B.Clarke</strain>
        <tissue evidence="7">Leaf</tissue>
    </source>
</reference>
<dbReference type="InterPro" id="IPR016024">
    <property type="entry name" value="ARM-type_fold"/>
</dbReference>
<name>A0A833RAU0_9POAL</name>
<sequence>MEWHKKEEMEMEMLLQEISCGHCHGYDDSGISDGWSSSSSGSISPSDSGTSATTLSSPDSSQRFSSSDGVALTDVLSGVWVSDEPEPDFERDPFEYSLFQAENDGALEKIEFKNEFGMGEYSAFPLEVNVTVPWVNNPQFDASIPITTISQFNPSCNANTFEQFSTENYDVPVSVSYYWKQTEAVECKSIDTRNYYLKSENLQGFKSKKLNERLIGVKGNVYLFANDQNGCRFLQKKLEEGKESIDLIFNGILSHIIELSVNPFGNYLMQKMIQRCNEEQRMHIVAFLTGDPSELVRVSLDIHGTRTVQKLVETIKTKEEISLVMSALQAGFLDIVKDLNGNHVIQRCLQSFDGDDNKLIFDAAIEHCVEISTHQHGCCVMQKCIAHSSDEHRERLIDAICANGQDLAKDSFGNYVVQYLLELKHSSALTKLAYQFEGRYPQLSAQKFSSNVVEKCLKVFTESEKAKIVFELLAVPQFELMLQHPYSNYVIQAALQYSKGSSNAALVSAIKPHATALRTNTYCKRIFRRALLRN</sequence>
<dbReference type="GO" id="GO:0005737">
    <property type="term" value="C:cytoplasm"/>
    <property type="evidence" value="ECO:0007669"/>
    <property type="project" value="TreeGrafter"/>
</dbReference>
<dbReference type="InterPro" id="IPR033133">
    <property type="entry name" value="PUM-HD"/>
</dbReference>
<evidence type="ECO:0000256" key="4">
    <source>
        <dbReference type="PROSITE-ProRule" id="PRU00317"/>
    </source>
</evidence>
<dbReference type="PANTHER" id="PTHR12537:SF13">
    <property type="entry name" value="PUMILIO HOMOLOGY DOMAIN FAMILY MEMBER 4"/>
    <property type="match status" value="1"/>
</dbReference>
<feature type="repeat" description="Pumilio" evidence="4">
    <location>
        <begin position="399"/>
        <end position="434"/>
    </location>
</feature>
<proteinExistence type="predicted"/>
<dbReference type="InterPro" id="IPR001313">
    <property type="entry name" value="Pumilio_RNA-bd_rpt"/>
</dbReference>
<dbReference type="EMBL" id="SWLB01000006">
    <property type="protein sequence ID" value="KAF3338079.1"/>
    <property type="molecule type" value="Genomic_DNA"/>
</dbReference>